<dbReference type="AlphaFoldDB" id="W2KGT9"/>
<organism evidence="2">
    <name type="scientific">Phytophthora nicotianae</name>
    <name type="common">Potato buckeye rot agent</name>
    <name type="synonym">Phytophthora parasitica</name>
    <dbReference type="NCBI Taxonomy" id="4792"/>
    <lineage>
        <taxon>Eukaryota</taxon>
        <taxon>Sar</taxon>
        <taxon>Stramenopiles</taxon>
        <taxon>Oomycota</taxon>
        <taxon>Peronosporomycetes</taxon>
        <taxon>Peronosporales</taxon>
        <taxon>Peronosporaceae</taxon>
        <taxon>Phytophthora</taxon>
    </lineage>
</organism>
<dbReference type="VEuPathDB" id="FungiDB:PPTG_15867"/>
<dbReference type="Proteomes" id="UP000054423">
    <property type="component" value="Unassembled WGS sequence"/>
</dbReference>
<name>W2KGT9_PHYNI</name>
<reference evidence="2" key="1">
    <citation type="submission" date="2013-11" db="EMBL/GenBank/DDBJ databases">
        <title>The Genome Sequence of Phytophthora parasitica CHvinca01.</title>
        <authorList>
            <consortium name="The Broad Institute Genomics Platform"/>
            <person name="Russ C."/>
            <person name="Tyler B."/>
            <person name="Panabieres F."/>
            <person name="Shan W."/>
            <person name="Tripathy S."/>
            <person name="Grunwald N."/>
            <person name="Machado M."/>
            <person name="Johnson C.S."/>
            <person name="Arredondo F."/>
            <person name="Hong C."/>
            <person name="Coffey M."/>
            <person name="Young S.K."/>
            <person name="Zeng Q."/>
            <person name="Gargeya S."/>
            <person name="Fitzgerald M."/>
            <person name="Abouelleil A."/>
            <person name="Alvarado L."/>
            <person name="Chapman S.B."/>
            <person name="Gainer-Dewar J."/>
            <person name="Goldberg J."/>
            <person name="Griggs A."/>
            <person name="Gujja S."/>
            <person name="Hansen M."/>
            <person name="Howarth C."/>
            <person name="Imamovic A."/>
            <person name="Ireland A."/>
            <person name="Larimer J."/>
            <person name="McCowan C."/>
            <person name="Murphy C."/>
            <person name="Pearson M."/>
            <person name="Poon T.W."/>
            <person name="Priest M."/>
            <person name="Roberts A."/>
            <person name="Saif S."/>
            <person name="Shea T."/>
            <person name="Sykes S."/>
            <person name="Wortman J."/>
            <person name="Nusbaum C."/>
            <person name="Birren B."/>
        </authorList>
    </citation>
    <scope>NUCLEOTIDE SEQUENCE [LARGE SCALE GENOMIC DNA]</scope>
    <source>
        <strain evidence="2">CHvinca01</strain>
    </source>
</reference>
<evidence type="ECO:0000256" key="1">
    <source>
        <dbReference type="SAM" id="MobiDB-lite"/>
    </source>
</evidence>
<accession>W2KGT9</accession>
<gene>
    <name evidence="2" type="ORF">L917_15876</name>
</gene>
<dbReference type="OrthoDB" id="125073at2759"/>
<feature type="region of interest" description="Disordered" evidence="1">
    <location>
        <begin position="190"/>
        <end position="247"/>
    </location>
</feature>
<evidence type="ECO:0000313" key="2">
    <source>
        <dbReference type="EMBL" id="ETL84267.1"/>
    </source>
</evidence>
<dbReference type="VEuPathDB" id="FungiDB:PPTG_23861"/>
<feature type="region of interest" description="Disordered" evidence="1">
    <location>
        <begin position="277"/>
        <end position="306"/>
    </location>
</feature>
<feature type="compositionally biased region" description="Basic and acidic residues" evidence="1">
    <location>
        <begin position="210"/>
        <end position="221"/>
    </location>
</feature>
<dbReference type="EMBL" id="KI681845">
    <property type="protein sequence ID" value="ETL84267.1"/>
    <property type="molecule type" value="Genomic_DNA"/>
</dbReference>
<proteinExistence type="predicted"/>
<feature type="compositionally biased region" description="Basic and acidic residues" evidence="1">
    <location>
        <begin position="286"/>
        <end position="306"/>
    </location>
</feature>
<protein>
    <submittedName>
        <fullName evidence="2">Uncharacterized protein</fullName>
    </submittedName>
</protein>
<sequence>MVRLTPRSFLHVLPELVVGNFDHPFYAQVTELNRGEVTFQSLEGGEGTLPRNVAAERVVSTKEVTQSGQLSYLRRPVAVPEAGQVHFGQVVQVDGDQVVVRSESEFEDTGSTILNRILGRSGYSGANSLPDVLESTMAEEAWPLASPVCFWIDPGTVTIGESFCRPPVQQLRQELPSKSARNSDEDQLAGLFDPFVGDDDELPVGPSVDEQARLRPHEHAASKKRSRDQPSEFEVLPHGAMTTQRQRTALDQDALIVEKLSGDPELLDRFLQVREASGKQSGIAREGNRRSTDLDAEEKRAPEKRVAPTSKYGFVPREDQQRVHERATAVRHKGKQPTAFCKGLIRSKHVKFKPLPGVCTRLFDLQFGSSGLSICHFALLSQDDRMAWHAKGGSNFDNLSASAESSAAKPATSVNEVVDAARVFLTYTREYCCAELVELVERIVEFTEETLMRVKWSEVEVASLVYWINDLLEEFRGAAENGDDLRQVRTGCSTDDRLLKVLMFMKVHRQVDALRAETVAENARCQEQRPAAASRQQPSLAEKKRLGRIPTDVLRRLPVQVDPATGETTALCMRYLSKYGCTEKDGACPSEHGHFILITLHDVVKAEINKRFGGLKNEHKRL</sequence>